<organism evidence="6 8">
    <name type="scientific">Paraburkholderia ginsengiterrae</name>
    <dbReference type="NCBI Taxonomy" id="1462993"/>
    <lineage>
        <taxon>Bacteria</taxon>
        <taxon>Pseudomonadati</taxon>
        <taxon>Pseudomonadota</taxon>
        <taxon>Betaproteobacteria</taxon>
        <taxon>Burkholderiales</taxon>
        <taxon>Burkholderiaceae</taxon>
        <taxon>Paraburkholderia</taxon>
    </lineage>
</organism>
<reference evidence="7 8" key="1">
    <citation type="submission" date="2016-04" db="EMBL/GenBank/DDBJ databases">
        <title>Reclassification of Paraburkholderia panaciterrae (Farh et al. 2015) Dobritsa &amp; Samadpour 2016 as a later homotypic synonym of Paraburkholderia ginsengiterrae (Farh et al. 2015) Dobritsa &amp; Samadpour 2016.</title>
        <authorList>
            <person name="Dobritsa A.P."/>
            <person name="Kutumbaka K."/>
            <person name="Samadpour M."/>
        </authorList>
    </citation>
    <scope>NUCLEOTIDE SEQUENCE [LARGE SCALE GENOMIC DNA]</scope>
    <source>
        <strain evidence="6 8">DCY85</strain>
        <strain evidence="5 7">DCY85-1</strain>
    </source>
</reference>
<dbReference type="SUPFAM" id="SSF46785">
    <property type="entry name" value="Winged helix' DNA-binding domain"/>
    <property type="match status" value="1"/>
</dbReference>
<feature type="domain" description="HTH gntR-type" evidence="4">
    <location>
        <begin position="26"/>
        <end position="93"/>
    </location>
</feature>
<keyword evidence="1" id="KW-0805">Transcription regulation</keyword>
<accession>A0A1A9N8U8</accession>
<keyword evidence="7" id="KW-1185">Reference proteome</keyword>
<keyword evidence="2" id="KW-0238">DNA-binding</keyword>
<dbReference type="Proteomes" id="UP000077961">
    <property type="component" value="Unassembled WGS sequence"/>
</dbReference>
<dbReference type="EMBL" id="LXJZ01000186">
    <property type="protein sequence ID" value="OAJ56531.1"/>
    <property type="molecule type" value="Genomic_DNA"/>
</dbReference>
<dbReference type="Gene3D" id="1.20.120.530">
    <property type="entry name" value="GntR ligand-binding domain-like"/>
    <property type="match status" value="1"/>
</dbReference>
<proteinExistence type="predicted"/>
<dbReference type="InterPro" id="IPR011711">
    <property type="entry name" value="GntR_C"/>
</dbReference>
<dbReference type="InterPro" id="IPR036388">
    <property type="entry name" value="WH-like_DNA-bd_sf"/>
</dbReference>
<evidence type="ECO:0000313" key="6">
    <source>
        <dbReference type="EMBL" id="OAJ61611.1"/>
    </source>
</evidence>
<evidence type="ECO:0000256" key="1">
    <source>
        <dbReference type="ARBA" id="ARBA00023015"/>
    </source>
</evidence>
<dbReference type="Gene3D" id="1.10.10.10">
    <property type="entry name" value="Winged helix-like DNA-binding domain superfamily/Winged helix DNA-binding domain"/>
    <property type="match status" value="1"/>
</dbReference>
<gene>
    <name evidence="5" type="ORF">A6V36_33745</name>
    <name evidence="6" type="ORF">A6V37_25010</name>
</gene>
<comment type="caution">
    <text evidence="6">The sequence shown here is derived from an EMBL/GenBank/DDBJ whole genome shotgun (WGS) entry which is preliminary data.</text>
</comment>
<dbReference type="PROSITE" id="PS50949">
    <property type="entry name" value="HTH_GNTR"/>
    <property type="match status" value="1"/>
</dbReference>
<dbReference type="PANTHER" id="PTHR43537">
    <property type="entry name" value="TRANSCRIPTIONAL REGULATOR, GNTR FAMILY"/>
    <property type="match status" value="1"/>
</dbReference>
<dbReference type="Pfam" id="PF00392">
    <property type="entry name" value="GntR"/>
    <property type="match status" value="1"/>
</dbReference>
<keyword evidence="3" id="KW-0804">Transcription</keyword>
<dbReference type="InterPro" id="IPR036390">
    <property type="entry name" value="WH_DNA-bd_sf"/>
</dbReference>
<name>A0A1A9N8U8_9BURK</name>
<dbReference type="GO" id="GO:0003677">
    <property type="term" value="F:DNA binding"/>
    <property type="evidence" value="ECO:0007669"/>
    <property type="project" value="UniProtKB-KW"/>
</dbReference>
<dbReference type="PANTHER" id="PTHR43537:SF39">
    <property type="entry name" value="HTH-TYPE TRANSCRIPTIONAL REGULATOR MCBR"/>
    <property type="match status" value="1"/>
</dbReference>
<dbReference type="EMBL" id="LXKA01000209">
    <property type="protein sequence ID" value="OAJ61611.1"/>
    <property type="molecule type" value="Genomic_DNA"/>
</dbReference>
<dbReference type="SUPFAM" id="SSF48008">
    <property type="entry name" value="GntR ligand-binding domain-like"/>
    <property type="match status" value="1"/>
</dbReference>
<dbReference type="AlphaFoldDB" id="A0A1A9N8U8"/>
<dbReference type="GO" id="GO:0003700">
    <property type="term" value="F:DNA-binding transcription factor activity"/>
    <property type="evidence" value="ECO:0007669"/>
    <property type="project" value="InterPro"/>
</dbReference>
<sequence>MRRDIAREDEDPRNDAAPTMTRLSTVALRDRVYTELANALRSGRFVPSATVTIRGLAESLGTSTMPVREAVSRLVTEGALDMLPNRTLRVPTVSVGRLDELIDARAAVESHAAARAAERMTPADFTAIKAANEAYSHAVDAADVPAAVAANERMHFAIYRAAKSDLLVSMIEMLWLQSGPYLASIMKRMQAAQETLHDRGVMHHFNILAALAKRDPIAAAEALKADILDAGVWYRQQILTLDESADLKADSARPVTVKDKAANP</sequence>
<evidence type="ECO:0000313" key="8">
    <source>
        <dbReference type="Proteomes" id="UP000078116"/>
    </source>
</evidence>
<dbReference type="OrthoDB" id="7003764at2"/>
<protein>
    <submittedName>
        <fullName evidence="6">GntR family transcriptional regulator</fullName>
    </submittedName>
</protein>
<dbReference type="InterPro" id="IPR000524">
    <property type="entry name" value="Tscrpt_reg_HTH_GntR"/>
</dbReference>
<dbReference type="SMART" id="SM00895">
    <property type="entry name" value="FCD"/>
    <property type="match status" value="1"/>
</dbReference>
<dbReference type="SMART" id="SM00345">
    <property type="entry name" value="HTH_GNTR"/>
    <property type="match status" value="1"/>
</dbReference>
<evidence type="ECO:0000313" key="5">
    <source>
        <dbReference type="EMBL" id="OAJ56531.1"/>
    </source>
</evidence>
<evidence type="ECO:0000313" key="7">
    <source>
        <dbReference type="Proteomes" id="UP000077961"/>
    </source>
</evidence>
<dbReference type="Proteomes" id="UP000078116">
    <property type="component" value="Unassembled WGS sequence"/>
</dbReference>
<dbReference type="STRING" id="1462993.A6V36_33745"/>
<evidence type="ECO:0000256" key="3">
    <source>
        <dbReference type="ARBA" id="ARBA00023163"/>
    </source>
</evidence>
<dbReference type="InterPro" id="IPR008920">
    <property type="entry name" value="TF_FadR/GntR_C"/>
</dbReference>
<evidence type="ECO:0000256" key="2">
    <source>
        <dbReference type="ARBA" id="ARBA00023125"/>
    </source>
</evidence>
<evidence type="ECO:0000259" key="4">
    <source>
        <dbReference type="PROSITE" id="PS50949"/>
    </source>
</evidence>
<dbReference type="Pfam" id="PF07729">
    <property type="entry name" value="FCD"/>
    <property type="match status" value="1"/>
</dbReference>